<name>A0ABU0B6D1_9HYPH</name>
<dbReference type="Proteomes" id="UP001224682">
    <property type="component" value="Unassembled WGS sequence"/>
</dbReference>
<comment type="caution">
    <text evidence="2">The sequence shown here is derived from an EMBL/GenBank/DDBJ whole genome shotgun (WGS) entry which is preliminary data.</text>
</comment>
<evidence type="ECO:0000313" key="3">
    <source>
        <dbReference type="Proteomes" id="UP001224682"/>
    </source>
</evidence>
<evidence type="ECO:0008006" key="4">
    <source>
        <dbReference type="Google" id="ProtNLM"/>
    </source>
</evidence>
<organism evidence="2 3">
    <name type="scientific">Ancylobacter polymorphus</name>
    <dbReference type="NCBI Taxonomy" id="223390"/>
    <lineage>
        <taxon>Bacteria</taxon>
        <taxon>Pseudomonadati</taxon>
        <taxon>Pseudomonadota</taxon>
        <taxon>Alphaproteobacteria</taxon>
        <taxon>Hyphomicrobiales</taxon>
        <taxon>Xanthobacteraceae</taxon>
        <taxon>Ancylobacter</taxon>
    </lineage>
</organism>
<dbReference type="EMBL" id="JAUSUI010000001">
    <property type="protein sequence ID" value="MDQ0301380.1"/>
    <property type="molecule type" value="Genomic_DNA"/>
</dbReference>
<protein>
    <recommendedName>
        <fullName evidence="4">Lipoprotein</fullName>
    </recommendedName>
</protein>
<keyword evidence="3" id="KW-1185">Reference proteome</keyword>
<reference evidence="2 3" key="1">
    <citation type="submission" date="2023-07" db="EMBL/GenBank/DDBJ databases">
        <title>Genomic Encyclopedia of Type Strains, Phase IV (KMG-IV): sequencing the most valuable type-strain genomes for metagenomic binning, comparative biology and taxonomic classification.</title>
        <authorList>
            <person name="Goeker M."/>
        </authorList>
    </citation>
    <scope>NUCLEOTIDE SEQUENCE [LARGE SCALE GENOMIC DNA]</scope>
    <source>
        <strain evidence="2 3">DSM 2457</strain>
    </source>
</reference>
<keyword evidence="1" id="KW-0732">Signal</keyword>
<feature type="chain" id="PRO_5045409510" description="Lipoprotein" evidence="1">
    <location>
        <begin position="18"/>
        <end position="109"/>
    </location>
</feature>
<proteinExistence type="predicted"/>
<evidence type="ECO:0000256" key="1">
    <source>
        <dbReference type="SAM" id="SignalP"/>
    </source>
</evidence>
<gene>
    <name evidence="2" type="ORF">J2S75_000391</name>
</gene>
<feature type="signal peptide" evidence="1">
    <location>
        <begin position="1"/>
        <end position="17"/>
    </location>
</feature>
<dbReference type="RefSeq" id="WP_307017686.1">
    <property type="nucleotide sequence ID" value="NZ_JAUSUI010000001.1"/>
</dbReference>
<evidence type="ECO:0000313" key="2">
    <source>
        <dbReference type="EMBL" id="MDQ0301380.1"/>
    </source>
</evidence>
<accession>A0ABU0B6D1</accession>
<sequence length="109" mass="11418">MYRAAVILAGALAVAYAATCAPSPPSMPLHDRLAVLAQSGCTTDSVCELRAAELGIDPEYAAAPSDALMQDCMKGDTAACLYLEAGHRAECANDLGHDDCAVFRDDNNR</sequence>